<evidence type="ECO:0000313" key="2">
    <source>
        <dbReference type="Proteomes" id="UP001163082"/>
    </source>
</evidence>
<keyword evidence="2" id="KW-1185">Reference proteome</keyword>
<reference evidence="1 2" key="1">
    <citation type="journal article" date="2022" name="Antonie Van Leeuwenhoek">
        <title>Whole genome sequencing of the halophilic Halomonas qaidamensis XH36, a novel species strain with high ectoine production.</title>
        <authorList>
            <person name="Zhang T."/>
            <person name="Cui T."/>
            <person name="Cao Y."/>
            <person name="Li Y."/>
            <person name="Li F."/>
            <person name="Zhu D."/>
            <person name="Xing J."/>
        </authorList>
    </citation>
    <scope>NUCLEOTIDE SEQUENCE [LARGE SCALE GENOMIC DNA]</scope>
    <source>
        <strain evidence="1 2">XH36</strain>
    </source>
</reference>
<gene>
    <name evidence="1" type="ORF">K1Y77_08865</name>
</gene>
<organism evidence="1 2">
    <name type="scientific">Halomonas qaidamensis</name>
    <dbReference type="NCBI Taxonomy" id="2866211"/>
    <lineage>
        <taxon>Bacteria</taxon>
        <taxon>Pseudomonadati</taxon>
        <taxon>Pseudomonadota</taxon>
        <taxon>Gammaproteobacteria</taxon>
        <taxon>Oceanospirillales</taxon>
        <taxon>Halomonadaceae</taxon>
        <taxon>Halomonas</taxon>
    </lineage>
</organism>
<evidence type="ECO:0000313" key="1">
    <source>
        <dbReference type="EMBL" id="UYV17621.1"/>
    </source>
</evidence>
<dbReference type="EMBL" id="CP080627">
    <property type="protein sequence ID" value="UYV17621.1"/>
    <property type="molecule type" value="Genomic_DNA"/>
</dbReference>
<protein>
    <submittedName>
        <fullName evidence="1">Uncharacterized protein</fullName>
    </submittedName>
</protein>
<sequence length="50" mass="5800">MSGEEPPLVIDHEDRYGTNNRWDYLRDEAGRNYLNMTKHSNNTICVTGES</sequence>
<dbReference type="Proteomes" id="UP001163082">
    <property type="component" value="Chromosome"/>
</dbReference>
<name>A0ABY6JJL5_9GAMM</name>
<dbReference type="RefSeq" id="WP_264428047.1">
    <property type="nucleotide sequence ID" value="NZ_CP080627.1"/>
</dbReference>
<accession>A0ABY6JJL5</accession>
<proteinExistence type="predicted"/>